<evidence type="ECO:0000313" key="2">
    <source>
        <dbReference type="EMBL" id="CAH9114439.1"/>
    </source>
</evidence>
<evidence type="ECO:0000313" key="3">
    <source>
        <dbReference type="Proteomes" id="UP001152484"/>
    </source>
</evidence>
<gene>
    <name evidence="2" type="ORF">CEURO_LOCUS20367</name>
</gene>
<dbReference type="EMBL" id="CAMAPE010000065">
    <property type="protein sequence ID" value="CAH9114439.1"/>
    <property type="molecule type" value="Genomic_DNA"/>
</dbReference>
<feature type="region of interest" description="Disordered" evidence="1">
    <location>
        <begin position="98"/>
        <end position="120"/>
    </location>
</feature>
<keyword evidence="3" id="KW-1185">Reference proteome</keyword>
<reference evidence="2" key="1">
    <citation type="submission" date="2022-07" db="EMBL/GenBank/DDBJ databases">
        <authorList>
            <person name="Macas J."/>
            <person name="Novak P."/>
            <person name="Neumann P."/>
        </authorList>
    </citation>
    <scope>NUCLEOTIDE SEQUENCE</scope>
</reference>
<feature type="compositionally biased region" description="Acidic residues" evidence="1">
    <location>
        <begin position="110"/>
        <end position="120"/>
    </location>
</feature>
<sequence length="120" mass="12753">MAQPLFGKSGQVLHAGDVAIRREEDGDHHWSSRAAVPGLVFKPEVVGIEKHSGRAVRVAGKQTKLSPHAPPKDGISTTVSFVLSVTGGFFGNRRRSVEAAGAELSRSTPEEEELPAGEDN</sequence>
<proteinExistence type="predicted"/>
<organism evidence="2 3">
    <name type="scientific">Cuscuta europaea</name>
    <name type="common">European dodder</name>
    <dbReference type="NCBI Taxonomy" id="41803"/>
    <lineage>
        <taxon>Eukaryota</taxon>
        <taxon>Viridiplantae</taxon>
        <taxon>Streptophyta</taxon>
        <taxon>Embryophyta</taxon>
        <taxon>Tracheophyta</taxon>
        <taxon>Spermatophyta</taxon>
        <taxon>Magnoliopsida</taxon>
        <taxon>eudicotyledons</taxon>
        <taxon>Gunneridae</taxon>
        <taxon>Pentapetalae</taxon>
        <taxon>asterids</taxon>
        <taxon>lamiids</taxon>
        <taxon>Solanales</taxon>
        <taxon>Convolvulaceae</taxon>
        <taxon>Cuscuteae</taxon>
        <taxon>Cuscuta</taxon>
        <taxon>Cuscuta subgen. Cuscuta</taxon>
    </lineage>
</organism>
<comment type="caution">
    <text evidence="2">The sequence shown here is derived from an EMBL/GenBank/DDBJ whole genome shotgun (WGS) entry which is preliminary data.</text>
</comment>
<name>A0A9P0ZTF6_CUSEU</name>
<dbReference type="AlphaFoldDB" id="A0A9P0ZTF6"/>
<evidence type="ECO:0000256" key="1">
    <source>
        <dbReference type="SAM" id="MobiDB-lite"/>
    </source>
</evidence>
<accession>A0A9P0ZTF6</accession>
<dbReference type="Proteomes" id="UP001152484">
    <property type="component" value="Unassembled WGS sequence"/>
</dbReference>
<protein>
    <submittedName>
        <fullName evidence="2">Uncharacterized protein</fullName>
    </submittedName>
</protein>